<dbReference type="InterPro" id="IPR051599">
    <property type="entry name" value="Cell_Envelope_Assoc"/>
</dbReference>
<proteinExistence type="predicted"/>
<dbReference type="CDD" id="cd06259">
    <property type="entry name" value="YdcF-like"/>
    <property type="match status" value="1"/>
</dbReference>
<dbReference type="AlphaFoldDB" id="A0A927PLE2"/>
<dbReference type="InterPro" id="IPR003848">
    <property type="entry name" value="DUF218"/>
</dbReference>
<accession>A0A927PLE2</accession>
<dbReference type="GO" id="GO:0043164">
    <property type="term" value="P:Gram-negative-bacterium-type cell wall biogenesis"/>
    <property type="evidence" value="ECO:0007669"/>
    <property type="project" value="TreeGrafter"/>
</dbReference>
<evidence type="ECO:0000259" key="3">
    <source>
        <dbReference type="Pfam" id="PF02698"/>
    </source>
</evidence>
<evidence type="ECO:0000256" key="2">
    <source>
        <dbReference type="SAM" id="SignalP"/>
    </source>
</evidence>
<gene>
    <name evidence="4" type="ORF">HT102_09490</name>
</gene>
<protein>
    <submittedName>
        <fullName evidence="4">YdcF family protein</fullName>
    </submittedName>
</protein>
<evidence type="ECO:0000256" key="1">
    <source>
        <dbReference type="SAM" id="MobiDB-lite"/>
    </source>
</evidence>
<dbReference type="Pfam" id="PF02698">
    <property type="entry name" value="DUF218"/>
    <property type="match status" value="1"/>
</dbReference>
<feature type="signal peptide" evidence="2">
    <location>
        <begin position="1"/>
        <end position="25"/>
    </location>
</feature>
<evidence type="ECO:0000313" key="4">
    <source>
        <dbReference type="EMBL" id="MBD8506718.1"/>
    </source>
</evidence>
<dbReference type="InterPro" id="IPR014729">
    <property type="entry name" value="Rossmann-like_a/b/a_fold"/>
</dbReference>
<keyword evidence="2" id="KW-0732">Signal</keyword>
<name>A0A927PLE2_9ACTN</name>
<reference evidence="4" key="1">
    <citation type="submission" date="2020-09" db="EMBL/GenBank/DDBJ databases">
        <title>Hoyosella lacisalsi sp. nov., a halotolerant actinobacterium isolated from soil of Lake Gudzhirganskoe.</title>
        <authorList>
            <person name="Yang Q."/>
            <person name="Guo P.Y."/>
            <person name="Liu S.W."/>
            <person name="Li F.N."/>
            <person name="Sun C.H."/>
        </authorList>
    </citation>
    <scope>NUCLEOTIDE SEQUENCE</scope>
    <source>
        <strain evidence="4">G463</strain>
    </source>
</reference>
<dbReference type="InterPro" id="IPR011990">
    <property type="entry name" value="TPR-like_helical_dom_sf"/>
</dbReference>
<dbReference type="SUPFAM" id="SSF48452">
    <property type="entry name" value="TPR-like"/>
    <property type="match status" value="1"/>
</dbReference>
<comment type="caution">
    <text evidence="4">The sequence shown here is derived from an EMBL/GenBank/DDBJ whole genome shotgun (WGS) entry which is preliminary data.</text>
</comment>
<sequence>MFSLARATTLGTVVLAAAASLAIDAQPSGPLPPTGPVVVVNSATEADAATLYNSAQARFAAHDATGGLADLERVLAITPNDAEALALQAIWAEQANDPDTRDAALNHLANLDPAAAQTARDVINGVDAAARIVPSTSPAVVAASPIAIVILGHGLREDGTMAPELVKRLTAGLAQAYANPGAPIYVSGGAPKRGITEAAAMQQWLLDHGVPESRITSEDRSTSTVANAQNTTRLLQQEGIDDVILVTSPSHVRRAAANFAATGTLVVGTTTTDTDLAAFLAPYTKAQQAGLRLEATRAAGIPKSKQVPGPPATGTGSDGFPEADLLSTFTGGSGSLMPSE</sequence>
<feature type="domain" description="DUF218" evidence="3">
    <location>
        <begin position="147"/>
        <end position="278"/>
    </location>
</feature>
<feature type="region of interest" description="Disordered" evidence="1">
    <location>
        <begin position="299"/>
        <end position="340"/>
    </location>
</feature>
<dbReference type="PANTHER" id="PTHR30336:SF4">
    <property type="entry name" value="ENVELOPE BIOGENESIS FACTOR ELYC"/>
    <property type="match status" value="1"/>
</dbReference>
<dbReference type="Gene3D" id="1.25.40.10">
    <property type="entry name" value="Tetratricopeptide repeat domain"/>
    <property type="match status" value="1"/>
</dbReference>
<dbReference type="GO" id="GO:0005886">
    <property type="term" value="C:plasma membrane"/>
    <property type="evidence" value="ECO:0007669"/>
    <property type="project" value="TreeGrafter"/>
</dbReference>
<organism evidence="4 5">
    <name type="scientific">Lolliginicoccus lacisalsi</name>
    <dbReference type="NCBI Taxonomy" id="2742202"/>
    <lineage>
        <taxon>Bacteria</taxon>
        <taxon>Bacillati</taxon>
        <taxon>Actinomycetota</taxon>
        <taxon>Actinomycetes</taxon>
        <taxon>Mycobacteriales</taxon>
        <taxon>Hoyosellaceae</taxon>
        <taxon>Lolliginicoccus</taxon>
    </lineage>
</organism>
<feature type="chain" id="PRO_5038689651" evidence="2">
    <location>
        <begin position="26"/>
        <end position="340"/>
    </location>
</feature>
<keyword evidence="5" id="KW-1185">Reference proteome</keyword>
<dbReference type="GO" id="GO:0000270">
    <property type="term" value="P:peptidoglycan metabolic process"/>
    <property type="evidence" value="ECO:0007669"/>
    <property type="project" value="TreeGrafter"/>
</dbReference>
<dbReference type="PANTHER" id="PTHR30336">
    <property type="entry name" value="INNER MEMBRANE PROTEIN, PROBABLE PERMEASE"/>
    <property type="match status" value="1"/>
</dbReference>
<dbReference type="Gene3D" id="3.40.50.620">
    <property type="entry name" value="HUPs"/>
    <property type="match status" value="1"/>
</dbReference>
<dbReference type="EMBL" id="JACYWE010000005">
    <property type="protein sequence ID" value="MBD8506718.1"/>
    <property type="molecule type" value="Genomic_DNA"/>
</dbReference>
<evidence type="ECO:0000313" key="5">
    <source>
        <dbReference type="Proteomes" id="UP000642993"/>
    </source>
</evidence>
<dbReference type="Proteomes" id="UP000642993">
    <property type="component" value="Unassembled WGS sequence"/>
</dbReference>
<dbReference type="RefSeq" id="WP_192039190.1">
    <property type="nucleotide sequence ID" value="NZ_JACYWE010000005.1"/>
</dbReference>